<accession>A0A1R3T5V9</accession>
<dbReference type="Gene3D" id="2.60.120.260">
    <property type="entry name" value="Galactose-binding domain-like"/>
    <property type="match status" value="1"/>
</dbReference>
<dbReference type="SUPFAM" id="SSF51445">
    <property type="entry name" value="(Trans)glycosidases"/>
    <property type="match status" value="1"/>
</dbReference>
<dbReference type="InterPro" id="IPR013783">
    <property type="entry name" value="Ig-like_fold"/>
</dbReference>
<dbReference type="Gene3D" id="2.60.40.10">
    <property type="entry name" value="Immunoglobulins"/>
    <property type="match status" value="2"/>
</dbReference>
<dbReference type="SUPFAM" id="SSF49785">
    <property type="entry name" value="Galactose-binding domain-like"/>
    <property type="match status" value="1"/>
</dbReference>
<dbReference type="SUPFAM" id="SSF74650">
    <property type="entry name" value="Galactose mutarotase-like"/>
    <property type="match status" value="1"/>
</dbReference>
<dbReference type="EC" id="3.2.1.23" evidence="5 10"/>
<evidence type="ECO:0000256" key="10">
    <source>
        <dbReference type="RuleBase" id="RU361154"/>
    </source>
</evidence>
<dbReference type="InterPro" id="IPR011013">
    <property type="entry name" value="Gal_mutarotase_sf_dom"/>
</dbReference>
<evidence type="ECO:0000256" key="7">
    <source>
        <dbReference type="ARBA" id="ARBA00022837"/>
    </source>
</evidence>
<dbReference type="EMBL" id="LT605205">
    <property type="protein sequence ID" value="SCD21479.1"/>
    <property type="molecule type" value="Genomic_DNA"/>
</dbReference>
<evidence type="ECO:0000256" key="1">
    <source>
        <dbReference type="ARBA" id="ARBA00001412"/>
    </source>
</evidence>
<evidence type="ECO:0000259" key="12">
    <source>
        <dbReference type="SMART" id="SM01038"/>
    </source>
</evidence>
<dbReference type="GO" id="GO:0030246">
    <property type="term" value="F:carbohydrate binding"/>
    <property type="evidence" value="ECO:0007669"/>
    <property type="project" value="InterPro"/>
</dbReference>
<dbReference type="Pfam" id="PF00703">
    <property type="entry name" value="Glyco_hydro_2"/>
    <property type="match status" value="1"/>
</dbReference>
<dbReference type="GO" id="GO:0004565">
    <property type="term" value="F:beta-galactosidase activity"/>
    <property type="evidence" value="ECO:0007669"/>
    <property type="project" value="UniProtKB-EC"/>
</dbReference>
<protein>
    <recommendedName>
        <fullName evidence="5 10">Beta-galactosidase</fullName>
        <ecNumber evidence="5 10">3.2.1.23</ecNumber>
    </recommendedName>
    <alternativeName>
        <fullName evidence="9 10">Lactase</fullName>
    </alternativeName>
</protein>
<evidence type="ECO:0000256" key="6">
    <source>
        <dbReference type="ARBA" id="ARBA00022801"/>
    </source>
</evidence>
<organism evidence="13 14">
    <name type="scientific">Proteiniphilum saccharofermentans</name>
    <dbReference type="NCBI Taxonomy" id="1642647"/>
    <lineage>
        <taxon>Bacteria</taxon>
        <taxon>Pseudomonadati</taxon>
        <taxon>Bacteroidota</taxon>
        <taxon>Bacteroidia</taxon>
        <taxon>Bacteroidales</taxon>
        <taxon>Dysgonomonadaceae</taxon>
        <taxon>Proteiniphilum</taxon>
    </lineage>
</organism>
<evidence type="ECO:0000256" key="5">
    <source>
        <dbReference type="ARBA" id="ARBA00012756"/>
    </source>
</evidence>
<dbReference type="SMART" id="SM01038">
    <property type="entry name" value="Bgal_small_N"/>
    <property type="match status" value="1"/>
</dbReference>
<dbReference type="InterPro" id="IPR006102">
    <property type="entry name" value="Ig-like_GH2"/>
</dbReference>
<evidence type="ECO:0000256" key="11">
    <source>
        <dbReference type="SAM" id="SignalP"/>
    </source>
</evidence>
<dbReference type="AlphaFoldDB" id="A0A1R3T5V9"/>
<dbReference type="SUPFAM" id="SSF49303">
    <property type="entry name" value="beta-Galactosidase/glucuronidase domain"/>
    <property type="match status" value="2"/>
</dbReference>
<evidence type="ECO:0000313" key="13">
    <source>
        <dbReference type="EMBL" id="SCD21479.1"/>
    </source>
</evidence>
<dbReference type="InterPro" id="IPR017853">
    <property type="entry name" value="GH"/>
</dbReference>
<dbReference type="Gene3D" id="3.20.20.80">
    <property type="entry name" value="Glycosidases"/>
    <property type="match status" value="1"/>
</dbReference>
<proteinExistence type="inferred from homology"/>
<evidence type="ECO:0000256" key="8">
    <source>
        <dbReference type="ARBA" id="ARBA00023295"/>
    </source>
</evidence>
<dbReference type="InterPro" id="IPR032312">
    <property type="entry name" value="LacZ_4"/>
</dbReference>
<dbReference type="InterPro" id="IPR006101">
    <property type="entry name" value="Glyco_hydro_2"/>
</dbReference>
<dbReference type="Gene3D" id="2.70.98.10">
    <property type="match status" value="1"/>
</dbReference>
<dbReference type="InterPro" id="IPR004199">
    <property type="entry name" value="B-gal_small/dom_5"/>
</dbReference>
<keyword evidence="6 10" id="KW-0378">Hydrolase</keyword>
<comment type="catalytic activity">
    <reaction evidence="1 10">
        <text>Hydrolysis of terminal non-reducing beta-D-galactose residues in beta-D-galactosides.</text>
        <dbReference type="EC" id="3.2.1.23"/>
    </reaction>
</comment>
<dbReference type="STRING" id="1642647.PSM36_2683"/>
<keyword evidence="14" id="KW-1185">Reference proteome</keyword>
<dbReference type="Pfam" id="PF16353">
    <property type="entry name" value="LacZ_4"/>
    <property type="match status" value="1"/>
</dbReference>
<dbReference type="Pfam" id="PF02836">
    <property type="entry name" value="Glyco_hydro_2_C"/>
    <property type="match status" value="1"/>
</dbReference>
<feature type="signal peptide" evidence="11">
    <location>
        <begin position="1"/>
        <end position="22"/>
    </location>
</feature>
<name>A0A1R3T5V9_9BACT</name>
<evidence type="ECO:0000256" key="3">
    <source>
        <dbReference type="ARBA" id="ARBA00007401"/>
    </source>
</evidence>
<dbReference type="Pfam" id="PF02837">
    <property type="entry name" value="Glyco_hydro_2_N"/>
    <property type="match status" value="1"/>
</dbReference>
<keyword evidence="7" id="KW-0106">Calcium</keyword>
<feature type="chain" id="PRO_5010243660" description="Beta-galactosidase" evidence="11">
    <location>
        <begin position="23"/>
        <end position="1090"/>
    </location>
</feature>
<feature type="domain" description="Beta galactosidase small chain/" evidence="12">
    <location>
        <begin position="800"/>
        <end position="1079"/>
    </location>
</feature>
<keyword evidence="11" id="KW-0732">Signal</keyword>
<dbReference type="InterPro" id="IPR023232">
    <property type="entry name" value="Glyco_hydro_2_AS"/>
</dbReference>
<dbReference type="PANTHER" id="PTHR46323">
    <property type="entry name" value="BETA-GALACTOSIDASE"/>
    <property type="match status" value="1"/>
</dbReference>
<dbReference type="Pfam" id="PF02929">
    <property type="entry name" value="Bgal_small_N"/>
    <property type="match status" value="1"/>
</dbReference>
<comment type="subunit">
    <text evidence="4">Monomer.</text>
</comment>
<evidence type="ECO:0000313" key="14">
    <source>
        <dbReference type="Proteomes" id="UP000187464"/>
    </source>
</evidence>
<keyword evidence="8 10" id="KW-0326">Glycosidase</keyword>
<dbReference type="InterPro" id="IPR008979">
    <property type="entry name" value="Galactose-bd-like_sf"/>
</dbReference>
<dbReference type="InterPro" id="IPR036156">
    <property type="entry name" value="Beta-gal/glucu_dom_sf"/>
</dbReference>
<dbReference type="GO" id="GO:0005990">
    <property type="term" value="P:lactose catabolic process"/>
    <property type="evidence" value="ECO:0007669"/>
    <property type="project" value="TreeGrafter"/>
</dbReference>
<dbReference type="InterPro" id="IPR006104">
    <property type="entry name" value="Glyco_hydro_2_N"/>
</dbReference>
<gene>
    <name evidence="13" type="ORF">PSM36_2683</name>
</gene>
<evidence type="ECO:0000256" key="9">
    <source>
        <dbReference type="ARBA" id="ARBA00032230"/>
    </source>
</evidence>
<dbReference type="InterPro" id="IPR006103">
    <property type="entry name" value="Glyco_hydro_2_cat"/>
</dbReference>
<evidence type="ECO:0000256" key="4">
    <source>
        <dbReference type="ARBA" id="ARBA00011245"/>
    </source>
</evidence>
<dbReference type="PROSITE" id="PS00608">
    <property type="entry name" value="GLYCOSYL_HYDROL_F2_2"/>
    <property type="match status" value="1"/>
</dbReference>
<dbReference type="PANTHER" id="PTHR46323:SF2">
    <property type="entry name" value="BETA-GALACTOSIDASE"/>
    <property type="match status" value="1"/>
</dbReference>
<dbReference type="PRINTS" id="PR00132">
    <property type="entry name" value="GLHYDRLASE2"/>
</dbReference>
<dbReference type="Proteomes" id="UP000187464">
    <property type="component" value="Chromosome I"/>
</dbReference>
<dbReference type="FunFam" id="3.20.20.80:FF:000123">
    <property type="entry name" value="Beta-galactosidase"/>
    <property type="match status" value="1"/>
</dbReference>
<dbReference type="InterPro" id="IPR050347">
    <property type="entry name" value="Bact_Beta-galactosidase"/>
</dbReference>
<reference evidence="13 14" key="1">
    <citation type="submission" date="2016-08" db="EMBL/GenBank/DDBJ databases">
        <authorList>
            <person name="Seilhamer J.J."/>
        </authorList>
    </citation>
    <scope>NUCLEOTIDE SEQUENCE [LARGE SCALE GENOMIC DNA]</scope>
    <source>
        <strain evidence="13">M3/6</strain>
    </source>
</reference>
<dbReference type="RefSeq" id="WP_076931319.1">
    <property type="nucleotide sequence ID" value="NZ_LT605205.1"/>
</dbReference>
<dbReference type="InterPro" id="IPR023230">
    <property type="entry name" value="Glyco_hydro_2_CS"/>
</dbReference>
<comment type="cofactor">
    <cofactor evidence="2">
        <name>Ca(2+)</name>
        <dbReference type="ChEBI" id="CHEBI:29108"/>
    </cofactor>
</comment>
<evidence type="ECO:0000256" key="2">
    <source>
        <dbReference type="ARBA" id="ARBA00001913"/>
    </source>
</evidence>
<dbReference type="KEGG" id="psac:PSM36_2683"/>
<comment type="similarity">
    <text evidence="3 10">Belongs to the glycosyl hydrolase 2 family.</text>
</comment>
<dbReference type="InterPro" id="IPR014718">
    <property type="entry name" value="GH-type_carb-bd"/>
</dbReference>
<dbReference type="PROSITE" id="PS00719">
    <property type="entry name" value="GLYCOSYL_HYDROL_F2_1"/>
    <property type="match status" value="1"/>
</dbReference>
<dbReference type="GO" id="GO:0009341">
    <property type="term" value="C:beta-galactosidase complex"/>
    <property type="evidence" value="ECO:0007669"/>
    <property type="project" value="InterPro"/>
</dbReference>
<sequence>MQRVSILLFFLLLSVVLFPCFAQNDWENHHLLHINREPARASFIPYAEEKNDRMFSLDGEWKFNWVPTPEKRPVDFYRNDFDDSGWIEFPVPANWEVNGFGTPIYVSAGYPFKIDPPYVTKEPRETYTSYAERNPVGSYRRSFTLPAGWEKQQVFLHFEGVQSAFYVWINGERVGYSQGSMEPSEFRITPYLKSGENRIAVEVYKYSDGSYLEDQDMWRFGGIHRSVYLYATENIRIRDFGVRTILDENYEDATLQISPALALYDDQQEDGYTVQAQLYDADGKAVFDTNLSQDVTPILNLNYRAAVMNDRFPQRGIRKFAWLESKVKNPGKWTAETPVLYTLLLTLNDSTGRAVEQITTMVGFRSVEIENGQFLVNGKPVRFRGVNRHEQDPYTAKVMTEERMIQDIKLMKQANINAVRTAHYPSVPRWYELCDEYGLYVMDEANIETHGMRGILASDPEWAHAFMDRAVRMAVRDRNHPSIVVWSMGNESGYGFNFAAISAWLKDFDPTRPIHYEGAQGEENDPGTVDMISRFYTRLQEEYLNPNIPEGESQERAENARWERLLSIAERTNDNRPVLTSEYAHAMGNAMGNFKEYWDEIYSNPRMLGGFIWEWVDHGIITKTAEGQEIVNYGGDFGDQPNLKNFCLDGVLFSNREITPKYLEVKKVYQPVLIELIDRDPLRIKITNRHHHVDLSGYDIQWSISVDGKKEESHEISPVPVLPGESIVVDLRPERTIPERGDVQLMVNFLLREGDRLTEAGFEVAWEQFTLRDGLTGRQNNRRTETSRNIITSVDGDLLSIYNDYFQIKWDLKKGDPVSLHYDGKEIFADNSELPSQFSTQAYRAPVDNDRGFGNWLASDWEKNRMDSPVTKTESVQWERTQDNRIRIVTVKRDSYLNGSIITHATYTISGNGTIDVQFQFTPTGELPELPRLGVLLSLQANLEYYAWYGRGPHENYPDRKYSSPVGLWKSTVTEQFVNYPVPQENGNKEDIQLLTLTDADGKGIRISARDTPFSASALHYLATDLAAVRHNYELEPRPETILSIDARQLGLGNSSCGPGVLKRYAIEKKEHRLHFTISPAQAPLSPGEL</sequence>